<evidence type="ECO:0000313" key="2">
    <source>
        <dbReference type="Proteomes" id="UP001055172"/>
    </source>
</evidence>
<proteinExistence type="predicted"/>
<protein>
    <submittedName>
        <fullName evidence="1">Uncharacterized protein</fullName>
    </submittedName>
</protein>
<comment type="caution">
    <text evidence="1">The sequence shown here is derived from an EMBL/GenBank/DDBJ whole genome shotgun (WGS) entry which is preliminary data.</text>
</comment>
<dbReference type="Proteomes" id="UP001055172">
    <property type="component" value="Unassembled WGS sequence"/>
</dbReference>
<keyword evidence="2" id="KW-1185">Reference proteome</keyword>
<name>A0AA37GRT8_9PEZI</name>
<accession>A0AA37GRT8</accession>
<dbReference type="EMBL" id="BPPX01000019">
    <property type="protein sequence ID" value="GJC85822.1"/>
    <property type="molecule type" value="Genomic_DNA"/>
</dbReference>
<sequence length="59" mass="6720">MKRASYTSIRRHLWPRSDPRILSFGLVIALSGELRRRKTSMGAIASTAMLIRRSEFGLT</sequence>
<dbReference type="AlphaFoldDB" id="A0AA37GRT8"/>
<gene>
    <name evidence="1" type="ORF">ColLi_08660</name>
</gene>
<evidence type="ECO:0000313" key="1">
    <source>
        <dbReference type="EMBL" id="GJC85822.1"/>
    </source>
</evidence>
<reference evidence="1 2" key="1">
    <citation type="submission" date="2021-07" db="EMBL/GenBank/DDBJ databases">
        <title>Genome data of Colletotrichum spaethianum.</title>
        <authorList>
            <person name="Utami Y.D."/>
            <person name="Hiruma K."/>
        </authorList>
    </citation>
    <scope>NUCLEOTIDE SEQUENCE [LARGE SCALE GENOMIC DNA]</scope>
    <source>
        <strain evidence="1 2">MAFF 242679</strain>
    </source>
</reference>
<organism evidence="1 2">
    <name type="scientific">Colletotrichum liriopes</name>
    <dbReference type="NCBI Taxonomy" id="708192"/>
    <lineage>
        <taxon>Eukaryota</taxon>
        <taxon>Fungi</taxon>
        <taxon>Dikarya</taxon>
        <taxon>Ascomycota</taxon>
        <taxon>Pezizomycotina</taxon>
        <taxon>Sordariomycetes</taxon>
        <taxon>Hypocreomycetidae</taxon>
        <taxon>Glomerellales</taxon>
        <taxon>Glomerellaceae</taxon>
        <taxon>Colletotrichum</taxon>
        <taxon>Colletotrichum spaethianum species complex</taxon>
    </lineage>
</organism>